<dbReference type="Pfam" id="PF22503">
    <property type="entry name" value="DUF6992"/>
    <property type="match status" value="1"/>
</dbReference>
<dbReference type="Proteomes" id="UP001501469">
    <property type="component" value="Unassembled WGS sequence"/>
</dbReference>
<gene>
    <name evidence="2" type="ORF">GCM10022409_48930</name>
</gene>
<dbReference type="EMBL" id="BAABDK010000035">
    <property type="protein sequence ID" value="GAA4055872.1"/>
    <property type="molecule type" value="Genomic_DNA"/>
</dbReference>
<keyword evidence="1" id="KW-0472">Membrane</keyword>
<sequence length="170" mass="19034">MLLALPAADVAVLFMRREVLLGRGLALLAAWVLLNLIGSGYYLAHADRRQEAFHFHGMNVLWNLVNAGLAAWGILRLHFSPPAGLDAAELLNSQHFYETLFAVNAGLDVLYVLAGSYLRRRATRPNQTRPERLLGYGRSLWVQGGFLLLFDGVMWALLHWLARGWPPFVA</sequence>
<reference evidence="3" key="1">
    <citation type="journal article" date="2019" name="Int. J. Syst. Evol. Microbiol.">
        <title>The Global Catalogue of Microorganisms (GCM) 10K type strain sequencing project: providing services to taxonomists for standard genome sequencing and annotation.</title>
        <authorList>
            <consortium name="The Broad Institute Genomics Platform"/>
            <consortium name="The Broad Institute Genome Sequencing Center for Infectious Disease"/>
            <person name="Wu L."/>
            <person name="Ma J."/>
        </authorList>
    </citation>
    <scope>NUCLEOTIDE SEQUENCE [LARGE SCALE GENOMIC DNA]</scope>
    <source>
        <strain evidence="3">JCM 17225</strain>
    </source>
</reference>
<keyword evidence="1" id="KW-1133">Transmembrane helix</keyword>
<evidence type="ECO:0000313" key="2">
    <source>
        <dbReference type="EMBL" id="GAA4055872.1"/>
    </source>
</evidence>
<keyword evidence="1" id="KW-0812">Transmembrane</keyword>
<feature type="transmembrane region" description="Helical" evidence="1">
    <location>
        <begin position="139"/>
        <end position="162"/>
    </location>
</feature>
<feature type="transmembrane region" description="Helical" evidence="1">
    <location>
        <begin position="55"/>
        <end position="75"/>
    </location>
</feature>
<feature type="transmembrane region" description="Helical" evidence="1">
    <location>
        <begin position="20"/>
        <end position="43"/>
    </location>
</feature>
<dbReference type="RefSeq" id="WP_345059889.1">
    <property type="nucleotide sequence ID" value="NZ_BAABDK010000035.1"/>
</dbReference>
<proteinExistence type="predicted"/>
<keyword evidence="3" id="KW-1185">Reference proteome</keyword>
<evidence type="ECO:0000256" key="1">
    <source>
        <dbReference type="SAM" id="Phobius"/>
    </source>
</evidence>
<accession>A0ABP7UZE5</accession>
<dbReference type="InterPro" id="IPR054261">
    <property type="entry name" value="DUF6992"/>
</dbReference>
<name>A0ABP7UZE5_9BACT</name>
<evidence type="ECO:0000313" key="3">
    <source>
        <dbReference type="Proteomes" id="UP001501469"/>
    </source>
</evidence>
<feature type="transmembrane region" description="Helical" evidence="1">
    <location>
        <begin position="95"/>
        <end position="118"/>
    </location>
</feature>
<comment type="caution">
    <text evidence="2">The sequence shown here is derived from an EMBL/GenBank/DDBJ whole genome shotgun (WGS) entry which is preliminary data.</text>
</comment>
<protein>
    <submittedName>
        <fullName evidence="2">Uncharacterized protein</fullName>
    </submittedName>
</protein>
<organism evidence="2 3">
    <name type="scientific">Hymenobacter glaciei</name>
    <dbReference type="NCBI Taxonomy" id="877209"/>
    <lineage>
        <taxon>Bacteria</taxon>
        <taxon>Pseudomonadati</taxon>
        <taxon>Bacteroidota</taxon>
        <taxon>Cytophagia</taxon>
        <taxon>Cytophagales</taxon>
        <taxon>Hymenobacteraceae</taxon>
        <taxon>Hymenobacter</taxon>
    </lineage>
</organism>